<feature type="transmembrane region" description="Helical" evidence="6">
    <location>
        <begin position="26"/>
        <end position="46"/>
    </location>
</feature>
<evidence type="ECO:0000256" key="6">
    <source>
        <dbReference type="SAM" id="Phobius"/>
    </source>
</evidence>
<organism evidence="8 9">
    <name type="scientific">Periconia digitata</name>
    <dbReference type="NCBI Taxonomy" id="1303443"/>
    <lineage>
        <taxon>Eukaryota</taxon>
        <taxon>Fungi</taxon>
        <taxon>Dikarya</taxon>
        <taxon>Ascomycota</taxon>
        <taxon>Pezizomycotina</taxon>
        <taxon>Dothideomycetes</taxon>
        <taxon>Pleosporomycetidae</taxon>
        <taxon>Pleosporales</taxon>
        <taxon>Massarineae</taxon>
        <taxon>Periconiaceae</taxon>
        <taxon>Periconia</taxon>
    </lineage>
</organism>
<dbReference type="Pfam" id="PF20684">
    <property type="entry name" value="Fung_rhodopsin"/>
    <property type="match status" value="1"/>
</dbReference>
<dbReference type="OrthoDB" id="444631at2759"/>
<proteinExistence type="inferred from homology"/>
<evidence type="ECO:0000259" key="7">
    <source>
        <dbReference type="Pfam" id="PF20684"/>
    </source>
</evidence>
<evidence type="ECO:0000256" key="3">
    <source>
        <dbReference type="ARBA" id="ARBA00022989"/>
    </source>
</evidence>
<dbReference type="PANTHER" id="PTHR33048">
    <property type="entry name" value="PTH11-LIKE INTEGRAL MEMBRANE PROTEIN (AFU_ORTHOLOGUE AFUA_5G11245)"/>
    <property type="match status" value="1"/>
</dbReference>
<dbReference type="AlphaFoldDB" id="A0A9W4XRU0"/>
<feature type="transmembrane region" description="Helical" evidence="6">
    <location>
        <begin position="111"/>
        <end position="136"/>
    </location>
</feature>
<comment type="similarity">
    <text evidence="5">Belongs to the SAT4 family.</text>
</comment>
<dbReference type="InterPro" id="IPR052337">
    <property type="entry name" value="SAT4-like"/>
</dbReference>
<sequence>MIKLSVLSLYHRILRGVSSPALRTTVWAMFALVAANTTANVLVCIFQCRPIEAAWKPLADTHKANKVVCVNINSFYLGNAITGVITDALVYLLCIPIVKPLQMDAKTKLQLLVILLIGAFAVVTSAVRLGFIPALLKDPDLTMAMSIPMSWSVAEPAVGLLVSSMPATRAIRFLWRKEGNTSYGSGTAQSTLRGRNGQIQLVDMSHDARADGESAKSLKREPYNRRMDGSVEGLARMGTISRTTELEVCISSRNDELP</sequence>
<feature type="domain" description="Rhodopsin" evidence="7">
    <location>
        <begin position="2"/>
        <end position="170"/>
    </location>
</feature>
<keyword evidence="2 6" id="KW-0812">Transmembrane</keyword>
<comment type="caution">
    <text evidence="8">The sequence shown here is derived from an EMBL/GenBank/DDBJ whole genome shotgun (WGS) entry which is preliminary data.</text>
</comment>
<protein>
    <recommendedName>
        <fullName evidence="7">Rhodopsin domain-containing protein</fullName>
    </recommendedName>
</protein>
<evidence type="ECO:0000256" key="1">
    <source>
        <dbReference type="ARBA" id="ARBA00004141"/>
    </source>
</evidence>
<evidence type="ECO:0000313" key="9">
    <source>
        <dbReference type="Proteomes" id="UP001152607"/>
    </source>
</evidence>
<dbReference type="EMBL" id="CAOQHR010000012">
    <property type="protein sequence ID" value="CAI6341914.1"/>
    <property type="molecule type" value="Genomic_DNA"/>
</dbReference>
<evidence type="ECO:0000256" key="4">
    <source>
        <dbReference type="ARBA" id="ARBA00023136"/>
    </source>
</evidence>
<keyword evidence="9" id="KW-1185">Reference proteome</keyword>
<evidence type="ECO:0000256" key="5">
    <source>
        <dbReference type="ARBA" id="ARBA00038359"/>
    </source>
</evidence>
<dbReference type="Proteomes" id="UP001152607">
    <property type="component" value="Unassembled WGS sequence"/>
</dbReference>
<dbReference type="PANTHER" id="PTHR33048:SF114">
    <property type="entry name" value="MEMBRANE PROTEIN PTH11-LIKE, PUTATIVE (AFU_ORTHOLOGUE AFUA_7G06620)-RELATED"/>
    <property type="match status" value="1"/>
</dbReference>
<reference evidence="8" key="1">
    <citation type="submission" date="2023-01" db="EMBL/GenBank/DDBJ databases">
        <authorList>
            <person name="Van Ghelder C."/>
            <person name="Rancurel C."/>
        </authorList>
    </citation>
    <scope>NUCLEOTIDE SEQUENCE</scope>
    <source>
        <strain evidence="8">CNCM I-4278</strain>
    </source>
</reference>
<keyword evidence="4 6" id="KW-0472">Membrane</keyword>
<evidence type="ECO:0000256" key="2">
    <source>
        <dbReference type="ARBA" id="ARBA00022692"/>
    </source>
</evidence>
<evidence type="ECO:0000313" key="8">
    <source>
        <dbReference type="EMBL" id="CAI6341914.1"/>
    </source>
</evidence>
<keyword evidence="3 6" id="KW-1133">Transmembrane helix</keyword>
<name>A0A9W4XRU0_9PLEO</name>
<comment type="subcellular location">
    <subcellularLocation>
        <location evidence="1">Membrane</location>
        <topology evidence="1">Multi-pass membrane protein</topology>
    </subcellularLocation>
</comment>
<accession>A0A9W4XRU0</accession>
<gene>
    <name evidence="8" type="ORF">PDIGIT_LOCUS15114</name>
</gene>
<dbReference type="GO" id="GO:0016020">
    <property type="term" value="C:membrane"/>
    <property type="evidence" value="ECO:0007669"/>
    <property type="project" value="UniProtKB-SubCell"/>
</dbReference>
<dbReference type="InterPro" id="IPR049326">
    <property type="entry name" value="Rhodopsin_dom_fungi"/>
</dbReference>